<sequence length="130" mass="14517">MVNVLFISLVLQSCGYTVVFDLGEAPSEQYVEAVSLADFDPEKTTWIAHQKGIQCEITYFKNQEDAMAFLTANNITVLYDRLLSGATPAVCGASFAVDFAALINNEDLIKAKQLGWWVIDEKRLARYDLD</sequence>
<proteinExistence type="predicted"/>
<protein>
    <submittedName>
        <fullName evidence="1">Uncharacterized protein</fullName>
    </submittedName>
</protein>
<keyword evidence="2" id="KW-1185">Reference proteome</keyword>
<dbReference type="Proteomes" id="UP000249248">
    <property type="component" value="Unassembled WGS sequence"/>
</dbReference>
<dbReference type="EMBL" id="QKSB01000003">
    <property type="protein sequence ID" value="PZE17565.1"/>
    <property type="molecule type" value="Genomic_DNA"/>
</dbReference>
<name>A0A2W1NDR7_9FLAO</name>
<comment type="caution">
    <text evidence="1">The sequence shown here is derived from an EMBL/GenBank/DDBJ whole genome shotgun (WGS) entry which is preliminary data.</text>
</comment>
<organism evidence="1 2">
    <name type="scientific">Putridiphycobacter roseus</name>
    <dbReference type="NCBI Taxonomy" id="2219161"/>
    <lineage>
        <taxon>Bacteria</taxon>
        <taxon>Pseudomonadati</taxon>
        <taxon>Bacteroidota</taxon>
        <taxon>Flavobacteriia</taxon>
        <taxon>Flavobacteriales</taxon>
        <taxon>Crocinitomicaceae</taxon>
        <taxon>Putridiphycobacter</taxon>
    </lineage>
</organism>
<evidence type="ECO:0000313" key="2">
    <source>
        <dbReference type="Proteomes" id="UP000249248"/>
    </source>
</evidence>
<reference evidence="1 2" key="1">
    <citation type="submission" date="2018-06" db="EMBL/GenBank/DDBJ databases">
        <title>The draft genome sequence of Crocinitomix sp. SM1701.</title>
        <authorList>
            <person name="Zhang X."/>
        </authorList>
    </citation>
    <scope>NUCLEOTIDE SEQUENCE [LARGE SCALE GENOMIC DNA]</scope>
    <source>
        <strain evidence="1 2">SM1701</strain>
    </source>
</reference>
<evidence type="ECO:0000313" key="1">
    <source>
        <dbReference type="EMBL" id="PZE17565.1"/>
    </source>
</evidence>
<accession>A0A2W1NDR7</accession>
<dbReference type="AlphaFoldDB" id="A0A2W1NDR7"/>
<gene>
    <name evidence="1" type="ORF">DNU06_06975</name>
</gene>